<accession>A0A8J3AK23</accession>
<name>A0A8J3AK23_9BACI</name>
<protein>
    <submittedName>
        <fullName evidence="1">Uncharacterized protein</fullName>
    </submittedName>
</protein>
<evidence type="ECO:0000313" key="1">
    <source>
        <dbReference type="EMBL" id="GGI15295.1"/>
    </source>
</evidence>
<dbReference type="Proteomes" id="UP000626244">
    <property type="component" value="Unassembled WGS sequence"/>
</dbReference>
<keyword evidence="2" id="KW-1185">Reference proteome</keyword>
<gene>
    <name evidence="1" type="ORF">GCM10007380_27260</name>
</gene>
<dbReference type="AlphaFoldDB" id="A0A8J3AK23"/>
<reference evidence="2" key="1">
    <citation type="journal article" date="2019" name="Int. J. Syst. Evol. Microbiol.">
        <title>The Global Catalogue of Microorganisms (GCM) 10K type strain sequencing project: providing services to taxonomists for standard genome sequencing and annotation.</title>
        <authorList>
            <consortium name="The Broad Institute Genomics Platform"/>
            <consortium name="The Broad Institute Genome Sequencing Center for Infectious Disease"/>
            <person name="Wu L."/>
            <person name="Ma J."/>
        </authorList>
    </citation>
    <scope>NUCLEOTIDE SEQUENCE [LARGE SCALE GENOMIC DNA]</scope>
    <source>
        <strain evidence="2">CGMCC 1.14993</strain>
    </source>
</reference>
<comment type="caution">
    <text evidence="1">The sequence shown here is derived from an EMBL/GenBank/DDBJ whole genome shotgun (WGS) entry which is preliminary data.</text>
</comment>
<dbReference type="EMBL" id="BMHB01000001">
    <property type="protein sequence ID" value="GGI15295.1"/>
    <property type="molecule type" value="Genomic_DNA"/>
</dbReference>
<organism evidence="1 2">
    <name type="scientific">Gottfriedia solisilvae</name>
    <dbReference type="NCBI Taxonomy" id="1516104"/>
    <lineage>
        <taxon>Bacteria</taxon>
        <taxon>Bacillati</taxon>
        <taxon>Bacillota</taxon>
        <taxon>Bacilli</taxon>
        <taxon>Bacillales</taxon>
        <taxon>Bacillaceae</taxon>
        <taxon>Gottfriedia</taxon>
    </lineage>
</organism>
<proteinExistence type="predicted"/>
<evidence type="ECO:0000313" key="2">
    <source>
        <dbReference type="Proteomes" id="UP000626244"/>
    </source>
</evidence>
<sequence length="67" mass="8067">MTVNKSYENLLKSMNYSSLEKEKESIIKILSHKETLDQDFYSLIKKLELIYQITLHKFQNNVHKKYS</sequence>